<dbReference type="RefSeq" id="WP_193955242.1">
    <property type="nucleotide sequence ID" value="NZ_JADEYS010000029.1"/>
</dbReference>
<sequence>MNILVYGDSMSWGIIPGSRNRQPRALRWPGIMQQRLGPEISVIEECLNGRTTHFDDPNRPKRNGLEYIQMILESHSPIDLIVVMLGINDFQDVIGANAIESAAGYEKLISRLQTLKPEPMKRPAQILAIVPPDIVEPLNTMADKFSGYTRGHGAEARYINVLETLDVPYIRASEHITLSRFDGVHLDTPEHNLLGQEVAKRVTALMT</sequence>
<dbReference type="GO" id="GO:0016788">
    <property type="term" value="F:hydrolase activity, acting on ester bonds"/>
    <property type="evidence" value="ECO:0007669"/>
    <property type="project" value="UniProtKB-ARBA"/>
</dbReference>
<accession>A0A8J7FG89</accession>
<dbReference type="InterPro" id="IPR036514">
    <property type="entry name" value="SGNH_hydro_sf"/>
</dbReference>
<evidence type="ECO:0000259" key="1">
    <source>
        <dbReference type="Pfam" id="PF13472"/>
    </source>
</evidence>
<dbReference type="Pfam" id="PF13472">
    <property type="entry name" value="Lipase_GDSL_2"/>
    <property type="match status" value="1"/>
</dbReference>
<reference evidence="2" key="1">
    <citation type="submission" date="2020-10" db="EMBL/GenBank/DDBJ databases">
        <title>Bacterium isolated from coastal waters sediment.</title>
        <authorList>
            <person name="Chen R.-J."/>
            <person name="Lu D.-C."/>
            <person name="Zhu K.-L."/>
            <person name="Du Z.-J."/>
        </authorList>
    </citation>
    <scope>NUCLEOTIDE SEQUENCE</scope>
    <source>
        <strain evidence="2">N1Y112</strain>
    </source>
</reference>
<dbReference type="Gene3D" id="3.40.50.1110">
    <property type="entry name" value="SGNH hydrolase"/>
    <property type="match status" value="1"/>
</dbReference>
<organism evidence="2 3">
    <name type="scientific">Pontibacterium sinense</name>
    <dbReference type="NCBI Taxonomy" id="2781979"/>
    <lineage>
        <taxon>Bacteria</taxon>
        <taxon>Pseudomonadati</taxon>
        <taxon>Pseudomonadota</taxon>
        <taxon>Gammaproteobacteria</taxon>
        <taxon>Oceanospirillales</taxon>
        <taxon>Oceanospirillaceae</taxon>
        <taxon>Pontibacterium</taxon>
    </lineage>
</organism>
<dbReference type="Proteomes" id="UP000640333">
    <property type="component" value="Unassembled WGS sequence"/>
</dbReference>
<name>A0A8J7FG89_9GAMM</name>
<comment type="caution">
    <text evidence="2">The sequence shown here is derived from an EMBL/GenBank/DDBJ whole genome shotgun (WGS) entry which is preliminary data.</text>
</comment>
<dbReference type="SUPFAM" id="SSF52266">
    <property type="entry name" value="SGNH hydrolase"/>
    <property type="match status" value="1"/>
</dbReference>
<feature type="domain" description="SGNH hydrolase-type esterase" evidence="1">
    <location>
        <begin position="5"/>
        <end position="172"/>
    </location>
</feature>
<dbReference type="InterPro" id="IPR013830">
    <property type="entry name" value="SGNH_hydro"/>
</dbReference>
<gene>
    <name evidence="2" type="ORF">IOQ59_19980</name>
</gene>
<proteinExistence type="predicted"/>
<dbReference type="EMBL" id="JADEYS010000029">
    <property type="protein sequence ID" value="MBE9399547.1"/>
    <property type="molecule type" value="Genomic_DNA"/>
</dbReference>
<evidence type="ECO:0000313" key="3">
    <source>
        <dbReference type="Proteomes" id="UP000640333"/>
    </source>
</evidence>
<keyword evidence="3" id="KW-1185">Reference proteome</keyword>
<dbReference type="AlphaFoldDB" id="A0A8J7FG89"/>
<protein>
    <submittedName>
        <fullName evidence="2">GDSL family lipase</fullName>
    </submittedName>
</protein>
<evidence type="ECO:0000313" key="2">
    <source>
        <dbReference type="EMBL" id="MBE9399547.1"/>
    </source>
</evidence>